<dbReference type="KEGG" id="psco:LY89DRAFT_730518"/>
<reference evidence="3 4" key="1">
    <citation type="submission" date="2015-10" db="EMBL/GenBank/DDBJ databases">
        <title>Full genome of DAOMC 229536 Phialocephala scopiformis, a fungal endophyte of spruce producing the potent anti-insectan compound rugulosin.</title>
        <authorList>
            <consortium name="DOE Joint Genome Institute"/>
            <person name="Walker A.K."/>
            <person name="Frasz S.L."/>
            <person name="Seifert K.A."/>
            <person name="Miller J.D."/>
            <person name="Mondo S.J."/>
            <person name="Labutti K."/>
            <person name="Lipzen A."/>
            <person name="Dockter R."/>
            <person name="Kennedy M."/>
            <person name="Grigoriev I.V."/>
            <person name="Spatafora J.W."/>
        </authorList>
    </citation>
    <scope>NUCLEOTIDE SEQUENCE [LARGE SCALE GENOMIC DNA]</scope>
    <source>
        <strain evidence="3 4">CBS 120377</strain>
    </source>
</reference>
<feature type="compositionally biased region" description="Low complexity" evidence="1">
    <location>
        <begin position="1"/>
        <end position="18"/>
    </location>
</feature>
<dbReference type="InParanoid" id="A0A194XK17"/>
<feature type="compositionally biased region" description="Basic and acidic residues" evidence="1">
    <location>
        <begin position="26"/>
        <end position="39"/>
    </location>
</feature>
<dbReference type="InterPro" id="IPR057203">
    <property type="entry name" value="DUF7881"/>
</dbReference>
<evidence type="ECO:0000256" key="1">
    <source>
        <dbReference type="SAM" id="MobiDB-lite"/>
    </source>
</evidence>
<dbReference type="AlphaFoldDB" id="A0A194XK17"/>
<accession>A0A194XK17</accession>
<proteinExistence type="predicted"/>
<gene>
    <name evidence="3" type="ORF">LY89DRAFT_730518</name>
</gene>
<dbReference type="Pfam" id="PF25324">
    <property type="entry name" value="DUF7881"/>
    <property type="match status" value="1"/>
</dbReference>
<keyword evidence="4" id="KW-1185">Reference proteome</keyword>
<evidence type="ECO:0000259" key="2">
    <source>
        <dbReference type="Pfam" id="PF25324"/>
    </source>
</evidence>
<sequence length="218" mass="23994">MSSSSPHSSSGSSSHADSLQQLENNIIKEQEDTVSHPKDILSQPEDALPLHETTLSHLADILSQPKDSTMTSSDRSKHRNVHIFNANDRNTTISGLIFTEKNNDTNCVTNANFYAMLQQTPNYVQTANVFEDMNPVPRAPLRAAQPPVLCLSTGNTDNTINPFTLAKRSILPSKPMFEAVEETASINSTTQVTNTTPSITFLAPDQIEDDEDDEPRLE</sequence>
<protein>
    <recommendedName>
        <fullName evidence="2">DUF7881 domain-containing protein</fullName>
    </recommendedName>
</protein>
<dbReference type="EMBL" id="KQ947409">
    <property type="protein sequence ID" value="KUJ20481.1"/>
    <property type="molecule type" value="Genomic_DNA"/>
</dbReference>
<dbReference type="RefSeq" id="XP_018074836.1">
    <property type="nucleotide sequence ID" value="XM_018219487.1"/>
</dbReference>
<feature type="domain" description="DUF7881" evidence="2">
    <location>
        <begin position="79"/>
        <end position="118"/>
    </location>
</feature>
<evidence type="ECO:0000313" key="3">
    <source>
        <dbReference type="EMBL" id="KUJ20481.1"/>
    </source>
</evidence>
<feature type="region of interest" description="Disordered" evidence="1">
    <location>
        <begin position="1"/>
        <end position="41"/>
    </location>
</feature>
<dbReference type="OrthoDB" id="3433692at2759"/>
<name>A0A194XK17_MOLSC</name>
<evidence type="ECO:0000313" key="4">
    <source>
        <dbReference type="Proteomes" id="UP000070700"/>
    </source>
</evidence>
<dbReference type="GeneID" id="28829213"/>
<dbReference type="Proteomes" id="UP000070700">
    <property type="component" value="Unassembled WGS sequence"/>
</dbReference>
<organism evidence="3 4">
    <name type="scientific">Mollisia scopiformis</name>
    <name type="common">Conifer needle endophyte fungus</name>
    <name type="synonym">Phialocephala scopiformis</name>
    <dbReference type="NCBI Taxonomy" id="149040"/>
    <lineage>
        <taxon>Eukaryota</taxon>
        <taxon>Fungi</taxon>
        <taxon>Dikarya</taxon>
        <taxon>Ascomycota</taxon>
        <taxon>Pezizomycotina</taxon>
        <taxon>Leotiomycetes</taxon>
        <taxon>Helotiales</taxon>
        <taxon>Mollisiaceae</taxon>
        <taxon>Mollisia</taxon>
    </lineage>
</organism>